<proteinExistence type="evidence at transcript level"/>
<feature type="compositionally biased region" description="Polar residues" evidence="1">
    <location>
        <begin position="64"/>
        <end position="84"/>
    </location>
</feature>
<organism evidence="2">
    <name type="scientific">Zea mays</name>
    <name type="common">Maize</name>
    <dbReference type="NCBI Taxonomy" id="4577"/>
    <lineage>
        <taxon>Eukaryota</taxon>
        <taxon>Viridiplantae</taxon>
        <taxon>Streptophyta</taxon>
        <taxon>Embryophyta</taxon>
        <taxon>Tracheophyta</taxon>
        <taxon>Spermatophyta</taxon>
        <taxon>Magnoliopsida</taxon>
        <taxon>Liliopsida</taxon>
        <taxon>Poales</taxon>
        <taxon>Poaceae</taxon>
        <taxon>PACMAD clade</taxon>
        <taxon>Panicoideae</taxon>
        <taxon>Andropogonodae</taxon>
        <taxon>Andropogoneae</taxon>
        <taxon>Tripsacinae</taxon>
        <taxon>Zea</taxon>
    </lineage>
</organism>
<dbReference type="AlphaFoldDB" id="B7ZZC1"/>
<evidence type="ECO:0000256" key="1">
    <source>
        <dbReference type="SAM" id="MobiDB-lite"/>
    </source>
</evidence>
<accession>B7ZZC1</accession>
<feature type="region of interest" description="Disordered" evidence="1">
    <location>
        <begin position="1"/>
        <end position="92"/>
    </location>
</feature>
<reference evidence="2" key="1">
    <citation type="journal article" date="2009" name="PLoS Genet.">
        <title>Sequencing, mapping, and analysis of 27,455 maize full-length cDNAs.</title>
        <authorList>
            <person name="Soderlund C."/>
            <person name="Descour A."/>
            <person name="Kudrna D."/>
            <person name="Bomhoff M."/>
            <person name="Boyd L."/>
            <person name="Currie J."/>
            <person name="Angelova A."/>
            <person name="Collura K."/>
            <person name="Wissotski M."/>
            <person name="Ashley E."/>
            <person name="Morrow D."/>
            <person name="Fernandes J."/>
            <person name="Walbot V."/>
            <person name="Yu Y."/>
        </authorList>
    </citation>
    <scope>NUCLEOTIDE SEQUENCE</scope>
    <source>
        <strain evidence="2">B73</strain>
    </source>
</reference>
<dbReference type="EMBL" id="BT054663">
    <property type="protein sequence ID" value="ACL53270.1"/>
    <property type="molecule type" value="mRNA"/>
</dbReference>
<reference evidence="2" key="2">
    <citation type="submission" date="2012-06" db="EMBL/GenBank/DDBJ databases">
        <authorList>
            <person name="Yu Y."/>
            <person name="Currie J."/>
            <person name="Lomeli R."/>
            <person name="Angelova A."/>
            <person name="Collura K."/>
            <person name="Wissotski M."/>
            <person name="Campos D."/>
            <person name="Kudrna D."/>
            <person name="Golser W."/>
            <person name="Ashely E."/>
            <person name="Descour A."/>
            <person name="Fernandes J."/>
            <person name="Soderlund C."/>
            <person name="Walbot V."/>
        </authorList>
    </citation>
    <scope>NUCLEOTIDE SEQUENCE</scope>
    <source>
        <strain evidence="2">B73</strain>
    </source>
</reference>
<evidence type="ECO:0000313" key="2">
    <source>
        <dbReference type="EMBL" id="ACL53270.1"/>
    </source>
</evidence>
<name>B7ZZC1_MAIZE</name>
<sequence length="92" mass="9465">MRLSVMRCSSGPGTLPADSSGASSSSPCREAAGISCRGPRPQLPWASTSVARSRGASFLPSSPPEAQQFLSPPSLEQRTSSSCRAWQGTGAP</sequence>
<protein>
    <submittedName>
        <fullName evidence="2">Uncharacterized protein</fullName>
    </submittedName>
</protein>